<comment type="similarity">
    <text evidence="1">Belongs to the short-chain dehydrogenases/reductases (SDR) family.</text>
</comment>
<organism evidence="3 4">
    <name type="scientific">Zasmidium cellare</name>
    <name type="common">Wine cellar mold</name>
    <name type="synonym">Racodium cellare</name>
    <dbReference type="NCBI Taxonomy" id="395010"/>
    <lineage>
        <taxon>Eukaryota</taxon>
        <taxon>Fungi</taxon>
        <taxon>Dikarya</taxon>
        <taxon>Ascomycota</taxon>
        <taxon>Pezizomycotina</taxon>
        <taxon>Dothideomycetes</taxon>
        <taxon>Dothideomycetidae</taxon>
        <taxon>Mycosphaerellales</taxon>
        <taxon>Mycosphaerellaceae</taxon>
        <taxon>Zasmidium</taxon>
    </lineage>
</organism>
<accession>A0ABR0E1W3</accession>
<dbReference type="SUPFAM" id="SSF51735">
    <property type="entry name" value="NAD(P)-binding Rossmann-fold domains"/>
    <property type="match status" value="1"/>
</dbReference>
<dbReference type="Proteomes" id="UP001305779">
    <property type="component" value="Unassembled WGS sequence"/>
</dbReference>
<sequence length="281" mass="29700">MDVSDLKGKTAVITGAARGLGLSFASALAQAKCNIAVLDIVDAAPEDLLRLGAQHEIRVEYYACDISSKSHAVSTITRVEQDFGRIDINVSAAGVVSDEPFVSTTEQNLERTMAINFNGSFFVAQACAASMIKRIESSQSKLPIDPVTNGGSIIFITSIATHIPSAAQNICAYIASKAAVKGLVKPLAVEMAPYGVRVNSISPGYMMTDMMRGLQERQPDLVRQFQKETLLGGGERIGDPENLLGPLVMICSSKAGGWVTGQDLLVDGGAGSWKHPVASEG</sequence>
<dbReference type="InterPro" id="IPR036291">
    <property type="entry name" value="NAD(P)-bd_dom_sf"/>
</dbReference>
<gene>
    <name evidence="3" type="ORF">PRZ48_013594</name>
</gene>
<proteinExistence type="inferred from homology"/>
<dbReference type="Pfam" id="PF13561">
    <property type="entry name" value="adh_short_C2"/>
    <property type="match status" value="1"/>
</dbReference>
<reference evidence="3 4" key="1">
    <citation type="journal article" date="2023" name="G3 (Bethesda)">
        <title>A chromosome-level genome assembly of Zasmidium syzygii isolated from banana leaves.</title>
        <authorList>
            <person name="van Westerhoven A.C."/>
            <person name="Mehrabi R."/>
            <person name="Talebi R."/>
            <person name="Steentjes M.B.F."/>
            <person name="Corcolon B."/>
            <person name="Chong P.A."/>
            <person name="Kema G.H.J."/>
            <person name="Seidl M.F."/>
        </authorList>
    </citation>
    <scope>NUCLEOTIDE SEQUENCE [LARGE SCALE GENOMIC DNA]</scope>
    <source>
        <strain evidence="3 4">P124</strain>
    </source>
</reference>
<dbReference type="PRINTS" id="PR00081">
    <property type="entry name" value="GDHRDH"/>
</dbReference>
<evidence type="ECO:0000256" key="2">
    <source>
        <dbReference type="ARBA" id="ARBA00023002"/>
    </source>
</evidence>
<evidence type="ECO:0000313" key="4">
    <source>
        <dbReference type="Proteomes" id="UP001305779"/>
    </source>
</evidence>
<evidence type="ECO:0000256" key="1">
    <source>
        <dbReference type="ARBA" id="ARBA00006484"/>
    </source>
</evidence>
<dbReference type="PRINTS" id="PR00080">
    <property type="entry name" value="SDRFAMILY"/>
</dbReference>
<dbReference type="PANTHER" id="PTHR43008:SF4">
    <property type="entry name" value="CHAIN DEHYDROGENASE, PUTATIVE (AFU_ORTHOLOGUE AFUA_4G08710)-RELATED"/>
    <property type="match status" value="1"/>
</dbReference>
<evidence type="ECO:0000313" key="3">
    <source>
        <dbReference type="EMBL" id="KAK4495265.1"/>
    </source>
</evidence>
<name>A0ABR0E1W3_ZASCE</name>
<dbReference type="InterPro" id="IPR002347">
    <property type="entry name" value="SDR_fam"/>
</dbReference>
<dbReference type="EMBL" id="JAXOVC010000012">
    <property type="protein sequence ID" value="KAK4495265.1"/>
    <property type="molecule type" value="Genomic_DNA"/>
</dbReference>
<protein>
    <submittedName>
        <fullName evidence="3">Uncharacterized protein</fullName>
    </submittedName>
</protein>
<dbReference type="PANTHER" id="PTHR43008">
    <property type="entry name" value="BENZIL REDUCTASE"/>
    <property type="match status" value="1"/>
</dbReference>
<dbReference type="Gene3D" id="3.40.50.720">
    <property type="entry name" value="NAD(P)-binding Rossmann-like Domain"/>
    <property type="match status" value="1"/>
</dbReference>
<keyword evidence="4" id="KW-1185">Reference proteome</keyword>
<comment type="caution">
    <text evidence="3">The sequence shown here is derived from an EMBL/GenBank/DDBJ whole genome shotgun (WGS) entry which is preliminary data.</text>
</comment>
<keyword evidence="2" id="KW-0560">Oxidoreductase</keyword>